<accession>A0A391NZB5</accession>
<dbReference type="EMBL" id="BDIP01006971">
    <property type="protein sequence ID" value="GCA64348.1"/>
    <property type="molecule type" value="Genomic_DNA"/>
</dbReference>
<dbReference type="Proteomes" id="UP000265618">
    <property type="component" value="Unassembled WGS sequence"/>
</dbReference>
<feature type="non-terminal residue" evidence="1">
    <location>
        <position position="1"/>
    </location>
</feature>
<name>A0A391NZB5_9EUKA</name>
<dbReference type="AlphaFoldDB" id="A0A391NZB5"/>
<proteinExistence type="predicted"/>
<keyword evidence="2" id="KW-1185">Reference proteome</keyword>
<comment type="caution">
    <text evidence="1">The sequence shown here is derived from an EMBL/GenBank/DDBJ whole genome shotgun (WGS) entry which is preliminary data.</text>
</comment>
<protein>
    <submittedName>
        <fullName evidence="1">Uncharacterized protein</fullName>
    </submittedName>
</protein>
<evidence type="ECO:0000313" key="2">
    <source>
        <dbReference type="Proteomes" id="UP000265618"/>
    </source>
</evidence>
<gene>
    <name evidence="1" type="ORF">KIPB_014015</name>
</gene>
<reference evidence="1 2" key="1">
    <citation type="journal article" date="2018" name="PLoS ONE">
        <title>The draft genome of Kipferlia bialata reveals reductive genome evolution in fornicate parasites.</title>
        <authorList>
            <person name="Tanifuji G."/>
            <person name="Takabayashi S."/>
            <person name="Kume K."/>
            <person name="Takagi M."/>
            <person name="Nakayama T."/>
            <person name="Kamikawa R."/>
            <person name="Inagaki Y."/>
            <person name="Hashimoto T."/>
        </authorList>
    </citation>
    <scope>NUCLEOTIDE SEQUENCE [LARGE SCALE GENOMIC DNA]</scope>
    <source>
        <strain evidence="1">NY0173</strain>
    </source>
</reference>
<evidence type="ECO:0000313" key="1">
    <source>
        <dbReference type="EMBL" id="GCA64348.1"/>
    </source>
</evidence>
<sequence>DKIDLEAAKQKETLKKEAMICAVYHGTTSELSIVDAV</sequence>
<organism evidence="1 2">
    <name type="scientific">Kipferlia bialata</name>
    <dbReference type="NCBI Taxonomy" id="797122"/>
    <lineage>
        <taxon>Eukaryota</taxon>
        <taxon>Metamonada</taxon>
        <taxon>Carpediemonas-like organisms</taxon>
        <taxon>Kipferlia</taxon>
    </lineage>
</organism>